<evidence type="ECO:0000313" key="4">
    <source>
        <dbReference type="Proteomes" id="UP000076738"/>
    </source>
</evidence>
<dbReference type="GO" id="GO:0004301">
    <property type="term" value="F:epoxide hydrolase activity"/>
    <property type="evidence" value="ECO:0007669"/>
    <property type="project" value="TreeGrafter"/>
</dbReference>
<dbReference type="InterPro" id="IPR000073">
    <property type="entry name" value="AB_hydrolase_1"/>
</dbReference>
<dbReference type="EMBL" id="KV417269">
    <property type="protein sequence ID" value="KZP00373.1"/>
    <property type="molecule type" value="Genomic_DNA"/>
</dbReference>
<dbReference type="Pfam" id="PF00561">
    <property type="entry name" value="Abhydrolase_1"/>
    <property type="match status" value="1"/>
</dbReference>
<name>A0A167QY76_CALVF</name>
<dbReference type="Proteomes" id="UP000076738">
    <property type="component" value="Unassembled WGS sequence"/>
</dbReference>
<organism evidence="3 4">
    <name type="scientific">Calocera viscosa (strain TUFC12733)</name>
    <dbReference type="NCBI Taxonomy" id="1330018"/>
    <lineage>
        <taxon>Eukaryota</taxon>
        <taxon>Fungi</taxon>
        <taxon>Dikarya</taxon>
        <taxon>Basidiomycota</taxon>
        <taxon>Agaricomycotina</taxon>
        <taxon>Dacrymycetes</taxon>
        <taxon>Dacrymycetales</taxon>
        <taxon>Dacrymycetaceae</taxon>
        <taxon>Calocera</taxon>
    </lineage>
</organism>
<dbReference type="OrthoDB" id="6431331at2759"/>
<sequence>MAVLANTAYLPLATGETVFYRQAGADNKSTILLLHGFPSSSHQYRNLIPLLAQKYRVIAPDLPGFGFTTTPAGYAHTFDNLTETIKTFLATLPNPPKTYAIYIFDYGAPVGLKLAIANPSAITAIISQSGNAYVEGLTPFWDPIRSYWSSGSQTDRDALLGLFKANTTKSQYTIGAKDPEAIAPESYTLDQWGLDRPGNNDIQLDLFYDYRKNVELYPEFHKYFKESKPPVLAAWGKHDFIFGPAGAEAFKKDLPHAEVHLLDAGHFAGETNTKDIAALILDFFKRHQL</sequence>
<keyword evidence="4" id="KW-1185">Reference proteome</keyword>
<proteinExistence type="predicted"/>
<dbReference type="PRINTS" id="PR00412">
    <property type="entry name" value="EPOXHYDRLASE"/>
</dbReference>
<keyword evidence="1 3" id="KW-0378">Hydrolase</keyword>
<protein>
    <submittedName>
        <fullName evidence="3">Alpha/beta-hydrolase</fullName>
    </submittedName>
</protein>
<dbReference type="Gene3D" id="3.40.50.1820">
    <property type="entry name" value="alpha/beta hydrolase"/>
    <property type="match status" value="1"/>
</dbReference>
<accession>A0A167QY76</accession>
<feature type="domain" description="AB hydrolase-1" evidence="2">
    <location>
        <begin position="30"/>
        <end position="272"/>
    </location>
</feature>
<dbReference type="SUPFAM" id="SSF53474">
    <property type="entry name" value="alpha/beta-Hydrolases"/>
    <property type="match status" value="1"/>
</dbReference>
<reference evidence="3 4" key="1">
    <citation type="journal article" date="2016" name="Mol. Biol. Evol.">
        <title>Comparative Genomics of Early-Diverging Mushroom-Forming Fungi Provides Insights into the Origins of Lignocellulose Decay Capabilities.</title>
        <authorList>
            <person name="Nagy L.G."/>
            <person name="Riley R."/>
            <person name="Tritt A."/>
            <person name="Adam C."/>
            <person name="Daum C."/>
            <person name="Floudas D."/>
            <person name="Sun H."/>
            <person name="Yadav J.S."/>
            <person name="Pangilinan J."/>
            <person name="Larsson K.H."/>
            <person name="Matsuura K."/>
            <person name="Barry K."/>
            <person name="Labutti K."/>
            <person name="Kuo R."/>
            <person name="Ohm R.A."/>
            <person name="Bhattacharya S.S."/>
            <person name="Shirouzu T."/>
            <person name="Yoshinaga Y."/>
            <person name="Martin F.M."/>
            <person name="Grigoriev I.V."/>
            <person name="Hibbett D.S."/>
        </authorList>
    </citation>
    <scope>NUCLEOTIDE SEQUENCE [LARGE SCALE GENOMIC DNA]</scope>
    <source>
        <strain evidence="3 4">TUFC12733</strain>
    </source>
</reference>
<dbReference type="AlphaFoldDB" id="A0A167QY76"/>
<dbReference type="InterPro" id="IPR051340">
    <property type="entry name" value="Haloalkane_dehalogenase"/>
</dbReference>
<gene>
    <name evidence="3" type="ORF">CALVIDRAFT_475893</name>
</gene>
<dbReference type="InterPro" id="IPR000639">
    <property type="entry name" value="Epox_hydrolase-like"/>
</dbReference>
<evidence type="ECO:0000313" key="3">
    <source>
        <dbReference type="EMBL" id="KZP00373.1"/>
    </source>
</evidence>
<evidence type="ECO:0000256" key="1">
    <source>
        <dbReference type="ARBA" id="ARBA00022801"/>
    </source>
</evidence>
<dbReference type="PANTHER" id="PTHR42977:SF3">
    <property type="entry name" value="AB HYDROLASE-1 DOMAIN-CONTAINING PROTEIN"/>
    <property type="match status" value="1"/>
</dbReference>
<evidence type="ECO:0000259" key="2">
    <source>
        <dbReference type="Pfam" id="PF00561"/>
    </source>
</evidence>
<dbReference type="PANTHER" id="PTHR42977">
    <property type="entry name" value="HYDROLASE-RELATED"/>
    <property type="match status" value="1"/>
</dbReference>
<dbReference type="InterPro" id="IPR029058">
    <property type="entry name" value="AB_hydrolase_fold"/>
</dbReference>
<dbReference type="STRING" id="1330018.A0A167QY76"/>